<evidence type="ECO:0000259" key="5">
    <source>
        <dbReference type="Pfam" id="PF13178"/>
    </source>
</evidence>
<keyword evidence="7" id="KW-1185">Reference proteome</keyword>
<dbReference type="SMART" id="SM00015">
    <property type="entry name" value="IQ"/>
    <property type="match status" value="2"/>
</dbReference>
<feature type="compositionally biased region" description="Basic and acidic residues" evidence="4">
    <location>
        <begin position="46"/>
        <end position="58"/>
    </location>
</feature>
<organism evidence="6 7">
    <name type="scientific">Ceratodon purpureus</name>
    <name type="common">Fire moss</name>
    <name type="synonym">Dicranum purpureum</name>
    <dbReference type="NCBI Taxonomy" id="3225"/>
    <lineage>
        <taxon>Eukaryota</taxon>
        <taxon>Viridiplantae</taxon>
        <taxon>Streptophyta</taxon>
        <taxon>Embryophyta</taxon>
        <taxon>Bryophyta</taxon>
        <taxon>Bryophytina</taxon>
        <taxon>Bryopsida</taxon>
        <taxon>Dicranidae</taxon>
        <taxon>Pseudoditrichales</taxon>
        <taxon>Ditrichaceae</taxon>
        <taxon>Ceratodon</taxon>
    </lineage>
</organism>
<comment type="subunit">
    <text evidence="3">Binds to multiple calmodulin (CaM) in the presence of Ca(2+) and CaM-like proteins.</text>
</comment>
<feature type="region of interest" description="Disordered" evidence="4">
    <location>
        <begin position="19"/>
        <end position="58"/>
    </location>
</feature>
<evidence type="ECO:0000256" key="3">
    <source>
        <dbReference type="ARBA" id="ARBA00024378"/>
    </source>
</evidence>
<keyword evidence="1" id="KW-0112">Calmodulin-binding</keyword>
<accession>A0A8T0HFE5</accession>
<comment type="caution">
    <text evidence="6">The sequence shown here is derived from an EMBL/GenBank/DDBJ whole genome shotgun (WGS) entry which is preliminary data.</text>
</comment>
<evidence type="ECO:0000256" key="2">
    <source>
        <dbReference type="ARBA" id="ARBA00024341"/>
    </source>
</evidence>
<evidence type="ECO:0000256" key="1">
    <source>
        <dbReference type="ARBA" id="ARBA00022860"/>
    </source>
</evidence>
<evidence type="ECO:0000256" key="4">
    <source>
        <dbReference type="SAM" id="MobiDB-lite"/>
    </source>
</evidence>
<gene>
    <name evidence="6" type="ORF">KC19_6G046900</name>
</gene>
<dbReference type="InterPro" id="IPR025064">
    <property type="entry name" value="DUF4005"/>
</dbReference>
<dbReference type="PROSITE" id="PS50096">
    <property type="entry name" value="IQ"/>
    <property type="match status" value="2"/>
</dbReference>
<evidence type="ECO:0000313" key="6">
    <source>
        <dbReference type="EMBL" id="KAG0568809.1"/>
    </source>
</evidence>
<dbReference type="CDD" id="cd23767">
    <property type="entry name" value="IQCD"/>
    <property type="match status" value="1"/>
</dbReference>
<evidence type="ECO:0000313" key="7">
    <source>
        <dbReference type="Proteomes" id="UP000822688"/>
    </source>
</evidence>
<dbReference type="Gene3D" id="1.20.5.190">
    <property type="match status" value="1"/>
</dbReference>
<dbReference type="Pfam" id="PF13178">
    <property type="entry name" value="DUF4005"/>
    <property type="match status" value="1"/>
</dbReference>
<comment type="similarity">
    <text evidence="2">Belongs to the IQD family.</text>
</comment>
<dbReference type="AlphaFoldDB" id="A0A8T0HFE5"/>
<feature type="region of interest" description="Disordered" evidence="4">
    <location>
        <begin position="282"/>
        <end position="314"/>
    </location>
</feature>
<feature type="compositionally biased region" description="Basic and acidic residues" evidence="4">
    <location>
        <begin position="22"/>
        <end position="37"/>
    </location>
</feature>
<sequence>MGASKKFFKTIASMKRMVKSSSVDKDDEKINGGEKQRRWVPWKTNPVDDSKPKDNSMFKDPDGFTEDKLYSKPTLADLMKKVDNYLLLSKKQQQMSVENLAALRIQTAFRGFLARRALRALKGLVRLQALVRGHTVRRQAAITLRCMQALVRVQARIRARRVRMSTEGLAVQRTITERRYREAMLRESERGWCAHSGTVEDLQAKLQQKQEGVIKRERALAYANQYQWRQDGRTQNGVYFNKNSSDNQHWGWSWLERWMAARPWENRMLDSHSFKEKTLDTESSIQDSITPPRPSPKITKVVSSSRPSLGGSTRQMNHISTREMNHGSTREMNYVSTRDINYGSSRDMNYGSKRFISPSRGRGSQSFHLISTTPDKQAVQHQRDNPSVPSFDHQVTMPSAPRTALAPIDGNAAPGTVKKSYMAATKSAKAKVRSHSTPKQRPTSSLSIPDDTPVKKKRMSLPVKSNTVSPASKAPAAAGEFTISPPTYKREISQELVPNLRYFDRPTSFKSGELCVVDGYSALRRPFR</sequence>
<dbReference type="EMBL" id="CM026427">
    <property type="protein sequence ID" value="KAG0568809.1"/>
    <property type="molecule type" value="Genomic_DNA"/>
</dbReference>
<name>A0A8T0HFE5_CERPU</name>
<dbReference type="InterPro" id="IPR000048">
    <property type="entry name" value="IQ_motif_EF-hand-BS"/>
</dbReference>
<feature type="compositionally biased region" description="Polar residues" evidence="4">
    <location>
        <begin position="301"/>
        <end position="314"/>
    </location>
</feature>
<dbReference type="GO" id="GO:0005516">
    <property type="term" value="F:calmodulin binding"/>
    <property type="evidence" value="ECO:0007669"/>
    <property type="project" value="UniProtKB-KW"/>
</dbReference>
<feature type="region of interest" description="Disordered" evidence="4">
    <location>
        <begin position="424"/>
        <end position="471"/>
    </location>
</feature>
<protein>
    <recommendedName>
        <fullName evidence="5">DUF4005 domain-containing protein</fullName>
    </recommendedName>
</protein>
<dbReference type="Proteomes" id="UP000822688">
    <property type="component" value="Chromosome 6"/>
</dbReference>
<feature type="compositionally biased region" description="Basic residues" evidence="4">
    <location>
        <begin position="428"/>
        <end position="438"/>
    </location>
</feature>
<proteinExistence type="inferred from homology"/>
<reference evidence="6 7" key="1">
    <citation type="submission" date="2020-06" db="EMBL/GenBank/DDBJ databases">
        <title>WGS assembly of Ceratodon purpureus strain R40.</title>
        <authorList>
            <person name="Carey S.B."/>
            <person name="Jenkins J."/>
            <person name="Shu S."/>
            <person name="Lovell J.T."/>
            <person name="Sreedasyam A."/>
            <person name="Maumus F."/>
            <person name="Tiley G.P."/>
            <person name="Fernandez-Pozo N."/>
            <person name="Barry K."/>
            <person name="Chen C."/>
            <person name="Wang M."/>
            <person name="Lipzen A."/>
            <person name="Daum C."/>
            <person name="Saski C.A."/>
            <person name="Payton A.C."/>
            <person name="Mcbreen J.C."/>
            <person name="Conrad R.E."/>
            <person name="Kollar L.M."/>
            <person name="Olsson S."/>
            <person name="Huttunen S."/>
            <person name="Landis J.B."/>
            <person name="Wickett N.J."/>
            <person name="Johnson M.G."/>
            <person name="Rensing S.A."/>
            <person name="Grimwood J."/>
            <person name="Schmutz J."/>
            <person name="Mcdaniel S.F."/>
        </authorList>
    </citation>
    <scope>NUCLEOTIDE SEQUENCE [LARGE SCALE GENOMIC DNA]</scope>
    <source>
        <strain evidence="6 7">R40</strain>
    </source>
</reference>
<dbReference type="PANTHER" id="PTHR32295">
    <property type="entry name" value="IQ-DOMAIN 5-RELATED"/>
    <property type="match status" value="1"/>
</dbReference>
<dbReference type="PANTHER" id="PTHR32295:SF280">
    <property type="entry name" value="DUF4005 DOMAIN-CONTAINING PROTEIN"/>
    <property type="match status" value="1"/>
</dbReference>
<dbReference type="Pfam" id="PF00612">
    <property type="entry name" value="IQ"/>
    <property type="match status" value="1"/>
</dbReference>
<feature type="domain" description="DUF4005" evidence="5">
    <location>
        <begin position="385"/>
        <end position="468"/>
    </location>
</feature>